<accession>Q6FF73</accession>
<dbReference type="HOGENOM" id="CLU_197264_0_0_6"/>
<proteinExistence type="predicted"/>
<organism evidence="1 2">
    <name type="scientific">Acinetobacter baylyi (strain ATCC 33305 / BD413 / ADP1)</name>
    <dbReference type="NCBI Taxonomy" id="62977"/>
    <lineage>
        <taxon>Bacteria</taxon>
        <taxon>Pseudomonadati</taxon>
        <taxon>Pseudomonadota</taxon>
        <taxon>Gammaproteobacteria</taxon>
        <taxon>Moraxellales</taxon>
        <taxon>Moraxellaceae</taxon>
        <taxon>Acinetobacter</taxon>
    </lineage>
</organism>
<sequence>MSEVSVKYINKMIDQAVEAGKNPTKLLLGYKTFPLLLNDEKFQKDLSSTGKNGKDKFYKKLKIKLVTEKDFCDIE</sequence>
<reference evidence="1 2" key="1">
    <citation type="journal article" date="2004" name="Nucleic Acids Res.">
        <title>Unique features revealed by the genome sequence of Acinetobacter sp. ADP1, a versatile and naturally transformation competent bacterium.</title>
        <authorList>
            <person name="Barbe V."/>
            <person name="Vallenet D."/>
            <person name="Fonknechten N."/>
            <person name="Kreimeyer A."/>
            <person name="Oztas S."/>
            <person name="Labarre L."/>
            <person name="Cruveiller S."/>
            <person name="Robert C."/>
            <person name="Duprat S."/>
            <person name="Wincker P."/>
            <person name="Ornston L.N."/>
            <person name="Weissenbach J."/>
            <person name="Marliere P."/>
            <person name="Cohen G.N."/>
            <person name="Medigue C."/>
        </authorList>
    </citation>
    <scope>NUCLEOTIDE SEQUENCE [LARGE SCALE GENOMIC DNA]</scope>
    <source>
        <strain evidence="2">ATCC 33305 / BD413 / ADP1</strain>
    </source>
</reference>
<dbReference type="RefSeq" id="WP_004920558.1">
    <property type="nucleotide sequence ID" value="NC_005966.1"/>
</dbReference>
<protein>
    <submittedName>
        <fullName evidence="1">Uncharacterized protein</fullName>
    </submittedName>
</protein>
<dbReference type="eggNOG" id="ENOG5031RXR">
    <property type="taxonomic scope" value="Bacteria"/>
</dbReference>
<evidence type="ECO:0000313" key="2">
    <source>
        <dbReference type="Proteomes" id="UP000000430"/>
    </source>
</evidence>
<dbReference type="KEGG" id="aci:ACIAD0330"/>
<dbReference type="GeneID" id="45232837"/>
<name>Q6FF73_ACIAD</name>
<dbReference type="Proteomes" id="UP000000430">
    <property type="component" value="Chromosome"/>
</dbReference>
<dbReference type="AlphaFoldDB" id="Q6FF73"/>
<dbReference type="EMBL" id="CR543861">
    <property type="protein sequence ID" value="CAG67284.1"/>
    <property type="molecule type" value="Genomic_DNA"/>
</dbReference>
<dbReference type="OrthoDB" id="6710883at2"/>
<gene>
    <name evidence="1" type="ordered locus">ACIAD0330</name>
</gene>
<dbReference type="BioCyc" id="ASP62977:ACIAD_RS01545-MONOMER"/>
<evidence type="ECO:0000313" key="1">
    <source>
        <dbReference type="EMBL" id="CAG67284.1"/>
    </source>
</evidence>